<sequence>MSKPKLQCYGWDAVRLSGCSIEHLQQLREFVELEHKNPLDAKGHPLEGGLPTIHIFNKAGRKKLEAISWAFRYKRDEVKAFDAIAKATGGDV</sequence>
<dbReference type="Proteomes" id="UP000045039">
    <property type="component" value="Unassembled WGS sequence"/>
</dbReference>
<accession>A0A9P1VY82</accession>
<gene>
    <name evidence="1" type="ORF">PAERUG_P19_London_7_VIM_2_05_10_02392</name>
</gene>
<organism evidence="1 2">
    <name type="scientific">Pseudomonas aeruginosa</name>
    <dbReference type="NCBI Taxonomy" id="287"/>
    <lineage>
        <taxon>Bacteria</taxon>
        <taxon>Pseudomonadati</taxon>
        <taxon>Pseudomonadota</taxon>
        <taxon>Gammaproteobacteria</taxon>
        <taxon>Pseudomonadales</taxon>
        <taxon>Pseudomonadaceae</taxon>
        <taxon>Pseudomonas</taxon>
    </lineage>
</organism>
<name>A0A9P1VY82_PSEAI</name>
<dbReference type="EMBL" id="CVVU01000155">
    <property type="protein sequence ID" value="CRO74095.1"/>
    <property type="molecule type" value="Genomic_DNA"/>
</dbReference>
<dbReference type="RefSeq" id="WP_023083004.1">
    <property type="nucleotide sequence ID" value="NZ_CAADQL010001106.1"/>
</dbReference>
<reference evidence="2" key="1">
    <citation type="submission" date="2015-06" db="EMBL/GenBank/DDBJ databases">
        <authorList>
            <person name="Radhakrishnan Rajesh"/>
            <person name="Underwood Anthony"/>
            <person name="Al-Shahib Ali"/>
        </authorList>
    </citation>
    <scope>NUCLEOTIDE SEQUENCE [LARGE SCALE GENOMIC DNA]</scope>
    <source>
        <strain evidence="2">P19_London_7_VIM_2_05_10</strain>
    </source>
</reference>
<dbReference type="AlphaFoldDB" id="A0A9P1VY82"/>
<proteinExistence type="predicted"/>
<comment type="caution">
    <text evidence="1">The sequence shown here is derived from an EMBL/GenBank/DDBJ whole genome shotgun (WGS) entry which is preliminary data.</text>
</comment>
<evidence type="ECO:0000313" key="1">
    <source>
        <dbReference type="EMBL" id="CRO74095.1"/>
    </source>
</evidence>
<protein>
    <submittedName>
        <fullName evidence="1">Uncharacterized protein</fullName>
    </submittedName>
</protein>
<evidence type="ECO:0000313" key="2">
    <source>
        <dbReference type="Proteomes" id="UP000045039"/>
    </source>
</evidence>